<dbReference type="PANTHER" id="PTHR11692:SF0">
    <property type="entry name" value="BIFUNCTIONAL PURINE BIOSYNTHESIS PROTEIN ATIC"/>
    <property type="match status" value="1"/>
</dbReference>
<evidence type="ECO:0000313" key="12">
    <source>
        <dbReference type="EMBL" id="MCQ9302790.1"/>
    </source>
</evidence>
<proteinExistence type="inferred from homology"/>
<dbReference type="PIRSF" id="PIRSF000414">
    <property type="entry name" value="AICARFT_IMPCHas"/>
    <property type="match status" value="1"/>
</dbReference>
<dbReference type="NCBIfam" id="NF002049">
    <property type="entry name" value="PRK00881.1"/>
    <property type="match status" value="1"/>
</dbReference>
<dbReference type="CDD" id="cd01421">
    <property type="entry name" value="IMPCH"/>
    <property type="match status" value="1"/>
</dbReference>
<dbReference type="Pfam" id="PF01808">
    <property type="entry name" value="AICARFT_IMPCHas"/>
    <property type="match status" value="1"/>
</dbReference>
<dbReference type="RefSeq" id="WP_218696722.1">
    <property type="nucleotide sequence ID" value="NZ_CP064868.1"/>
</dbReference>
<keyword evidence="5 10" id="KW-0658">Purine biosynthesis</keyword>
<evidence type="ECO:0000256" key="1">
    <source>
        <dbReference type="ARBA" id="ARBA00004844"/>
    </source>
</evidence>
<dbReference type="FunFam" id="3.40.140.20:FF:000002">
    <property type="entry name" value="Bifunctional purine biosynthesis protein PurH"/>
    <property type="match status" value="1"/>
</dbReference>
<dbReference type="EMBL" id="JANILD010000001">
    <property type="protein sequence ID" value="MCQ9302790.1"/>
    <property type="molecule type" value="Genomic_DNA"/>
</dbReference>
<dbReference type="Proteomes" id="UP001204068">
    <property type="component" value="Unassembled WGS sequence"/>
</dbReference>
<keyword evidence="7 10" id="KW-0511">Multifunctional enzyme</keyword>
<dbReference type="InterPro" id="IPR011607">
    <property type="entry name" value="MGS-like_dom"/>
</dbReference>
<comment type="pathway">
    <text evidence="1 10">Purine metabolism; IMP biosynthesis via de novo pathway; IMP from 5-formamido-1-(5-phospho-D-ribosyl)imidazole-4-carboxamide: step 1/1.</text>
</comment>
<protein>
    <recommendedName>
        <fullName evidence="10">Bifunctional purine biosynthesis protein PurH</fullName>
    </recommendedName>
    <domain>
        <recommendedName>
            <fullName evidence="10">Phosphoribosylaminoimidazolecarboxamide formyltransferase</fullName>
            <ecNumber evidence="10">2.1.2.3</ecNumber>
        </recommendedName>
        <alternativeName>
            <fullName evidence="10">AICAR transformylase</fullName>
        </alternativeName>
    </domain>
    <domain>
        <recommendedName>
            <fullName evidence="10">IMP cyclohydrolase</fullName>
            <ecNumber evidence="10">3.5.4.10</ecNumber>
        </recommendedName>
        <alternativeName>
            <fullName evidence="10">ATIC</fullName>
        </alternativeName>
        <alternativeName>
            <fullName evidence="10">IMP synthase</fullName>
        </alternativeName>
        <alternativeName>
            <fullName evidence="10">Inosinicase</fullName>
        </alternativeName>
    </domain>
</protein>
<dbReference type="HAMAP" id="MF_00139">
    <property type="entry name" value="PurH"/>
    <property type="match status" value="1"/>
</dbReference>
<dbReference type="InterPro" id="IPR002695">
    <property type="entry name" value="PurH-like"/>
</dbReference>
<comment type="domain">
    <text evidence="10">The IMP cyclohydrolase activity resides in the N-terminal region.</text>
</comment>
<evidence type="ECO:0000259" key="11">
    <source>
        <dbReference type="PROSITE" id="PS51855"/>
    </source>
</evidence>
<dbReference type="EC" id="2.1.2.3" evidence="10"/>
<dbReference type="Pfam" id="PF02142">
    <property type="entry name" value="MGS"/>
    <property type="match status" value="1"/>
</dbReference>
<dbReference type="SMART" id="SM00851">
    <property type="entry name" value="MGS"/>
    <property type="match status" value="1"/>
</dbReference>
<dbReference type="PROSITE" id="PS51855">
    <property type="entry name" value="MGS"/>
    <property type="match status" value="1"/>
</dbReference>
<dbReference type="PANTHER" id="PTHR11692">
    <property type="entry name" value="BIFUNCTIONAL PURINE BIOSYNTHESIS PROTEIN PURH"/>
    <property type="match status" value="1"/>
</dbReference>
<evidence type="ECO:0000256" key="9">
    <source>
        <dbReference type="ARBA" id="ARBA00050687"/>
    </source>
</evidence>
<comment type="similarity">
    <text evidence="3 10">Belongs to the PurH family.</text>
</comment>
<comment type="caution">
    <text evidence="12">The sequence shown here is derived from an EMBL/GenBank/DDBJ whole genome shotgun (WGS) entry which is preliminary data.</text>
</comment>
<dbReference type="GO" id="GO:0005829">
    <property type="term" value="C:cytosol"/>
    <property type="evidence" value="ECO:0007669"/>
    <property type="project" value="TreeGrafter"/>
</dbReference>
<organism evidence="12 13">
    <name type="scientific">Mammaliicoccus sciuri</name>
    <name type="common">Staphylococcus sciuri</name>
    <dbReference type="NCBI Taxonomy" id="1296"/>
    <lineage>
        <taxon>Bacteria</taxon>
        <taxon>Bacillati</taxon>
        <taxon>Bacillota</taxon>
        <taxon>Bacilli</taxon>
        <taxon>Bacillales</taxon>
        <taxon>Staphylococcaceae</taxon>
        <taxon>Mammaliicoccus</taxon>
    </lineage>
</organism>
<comment type="catalytic activity">
    <reaction evidence="8 10">
        <text>(6R)-10-formyltetrahydrofolate + 5-amino-1-(5-phospho-beta-D-ribosyl)imidazole-4-carboxamide = 5-formamido-1-(5-phospho-D-ribosyl)imidazole-4-carboxamide + (6S)-5,6,7,8-tetrahydrofolate</text>
        <dbReference type="Rhea" id="RHEA:22192"/>
        <dbReference type="ChEBI" id="CHEBI:57453"/>
        <dbReference type="ChEBI" id="CHEBI:58467"/>
        <dbReference type="ChEBI" id="CHEBI:58475"/>
        <dbReference type="ChEBI" id="CHEBI:195366"/>
        <dbReference type="EC" id="2.1.2.3"/>
    </reaction>
</comment>
<evidence type="ECO:0000256" key="6">
    <source>
        <dbReference type="ARBA" id="ARBA00022801"/>
    </source>
</evidence>
<dbReference type="FunFam" id="3.40.50.1380:FF:000001">
    <property type="entry name" value="Bifunctional purine biosynthesis protein PurH"/>
    <property type="match status" value="1"/>
</dbReference>
<evidence type="ECO:0000256" key="8">
    <source>
        <dbReference type="ARBA" id="ARBA00050488"/>
    </source>
</evidence>
<dbReference type="GO" id="GO:0006189">
    <property type="term" value="P:'de novo' IMP biosynthetic process"/>
    <property type="evidence" value="ECO:0007669"/>
    <property type="project" value="UniProtKB-UniRule"/>
</dbReference>
<gene>
    <name evidence="10 12" type="primary">purH</name>
    <name evidence="12" type="ORF">NQ032_04040</name>
</gene>
<dbReference type="FunFam" id="3.40.140.20:FF:000001">
    <property type="entry name" value="Bifunctional purine biosynthesis protein PurH"/>
    <property type="match status" value="1"/>
</dbReference>
<evidence type="ECO:0000256" key="4">
    <source>
        <dbReference type="ARBA" id="ARBA00022679"/>
    </source>
</evidence>
<comment type="pathway">
    <text evidence="2 10">Purine metabolism; IMP biosynthesis via de novo pathway; 5-formamido-1-(5-phospho-D-ribosyl)imidazole-4-carboxamide from 5-amino-1-(5-phospho-D-ribosyl)imidazole-4-carboxamide (10-formyl THF route): step 1/1.</text>
</comment>
<sequence length="492" mass="54093">MKNAILSVSDKTNIEDFASKLIENDYKIFSTGGTKKALENAGIEVYSVSELTNFPEIMDGRVKTLHPGVHGGILANRSIPEHLTALKEQDIDLIDLVVVNLYPFKETVKKEDVTEDEAIENIDIGGPTMLRAAAKNFKFVTTVVDPADYNEVIERIASDKLDENYRKSLMVKVFKHTNDYDNAIVEFFGNTSETLRYGENPQQNATFVKTSNEPNTLAGAKQLHGKALSFNNIKDADATLSLIKKFEQPATVAVKHMNPCGVGVGASIEEAYDYAYEADSQSIFGGIVALNRPVTKELAEKLHSIFLEVIIAPSYDEDALEVLTAKKNIRLLEIDMTETQDEQEFVSVSGGYLVQDKDNATLTREEMKVVTDVEPTEAQWKALELGWKVVRSVKSNAIVLANDHQTVGVGAGQMNRVGSAKIAIDRAIEMNENVALASDGFFPMGDTVETAAKAGIKTIIQPGGSIKDQDSIDMANKYGISMVFTGMRHFKH</sequence>
<evidence type="ECO:0000256" key="10">
    <source>
        <dbReference type="HAMAP-Rule" id="MF_00139"/>
    </source>
</evidence>
<reference evidence="12" key="1">
    <citation type="submission" date="2022-07" db="EMBL/GenBank/DDBJ databases">
        <title>Bacterial species isolated from the porcine tonsil microbiota.</title>
        <authorList>
            <person name="Oliveira I.M.F."/>
        </authorList>
    </citation>
    <scope>NUCLEOTIDE SEQUENCE</scope>
    <source>
        <strain evidence="12">8QC2O2</strain>
    </source>
</reference>
<evidence type="ECO:0000313" key="13">
    <source>
        <dbReference type="Proteomes" id="UP001204068"/>
    </source>
</evidence>
<keyword evidence="4 10" id="KW-0808">Transferase</keyword>
<dbReference type="GO" id="GO:0004643">
    <property type="term" value="F:phosphoribosylaminoimidazolecarboxamide formyltransferase activity"/>
    <property type="evidence" value="ECO:0007669"/>
    <property type="project" value="UniProtKB-UniRule"/>
</dbReference>
<evidence type="ECO:0000256" key="7">
    <source>
        <dbReference type="ARBA" id="ARBA00023268"/>
    </source>
</evidence>
<evidence type="ECO:0000256" key="2">
    <source>
        <dbReference type="ARBA" id="ARBA00004954"/>
    </source>
</evidence>
<dbReference type="AlphaFoldDB" id="A0AAW5LF81"/>
<evidence type="ECO:0000256" key="5">
    <source>
        <dbReference type="ARBA" id="ARBA00022755"/>
    </source>
</evidence>
<name>A0AAW5LF81_MAMSC</name>
<keyword evidence="6 10" id="KW-0378">Hydrolase</keyword>
<comment type="catalytic activity">
    <reaction evidence="9 10">
        <text>IMP + H2O = 5-formamido-1-(5-phospho-D-ribosyl)imidazole-4-carboxamide</text>
        <dbReference type="Rhea" id="RHEA:18445"/>
        <dbReference type="ChEBI" id="CHEBI:15377"/>
        <dbReference type="ChEBI" id="CHEBI:58053"/>
        <dbReference type="ChEBI" id="CHEBI:58467"/>
        <dbReference type="EC" id="3.5.4.10"/>
    </reaction>
</comment>
<evidence type="ECO:0000256" key="3">
    <source>
        <dbReference type="ARBA" id="ARBA00007667"/>
    </source>
</evidence>
<dbReference type="SMART" id="SM00798">
    <property type="entry name" value="AICARFT_IMPCHas"/>
    <property type="match status" value="1"/>
</dbReference>
<dbReference type="EC" id="3.5.4.10" evidence="10"/>
<feature type="domain" description="MGS-like" evidence="11">
    <location>
        <begin position="1"/>
        <end position="144"/>
    </location>
</feature>
<dbReference type="GO" id="GO:0003937">
    <property type="term" value="F:IMP cyclohydrolase activity"/>
    <property type="evidence" value="ECO:0007669"/>
    <property type="project" value="UniProtKB-UniRule"/>
</dbReference>
<accession>A0AAW5LF81</accession>
<dbReference type="NCBIfam" id="TIGR00355">
    <property type="entry name" value="purH"/>
    <property type="match status" value="1"/>
</dbReference>